<evidence type="ECO:0000313" key="4">
    <source>
        <dbReference type="Proteomes" id="UP000799324"/>
    </source>
</evidence>
<keyword evidence="1" id="KW-0175">Coiled coil</keyword>
<sequence>MDSEATAASSPSGPSPSKPEPQSLDFDFDTLDRSELLAYCKRLENCNAGLEREVARSRREAAELKKLTAIRERLREAIEKERVLEEALNLTSKTLCLVRDFGKVDCSPQGTRLKNMEGWVLDVTEAKHHQEVKDGFSVLREYLTTVSEYQEEYVNNCVGEANIKLHAAGVVPELIERLSCNGYHEMFFGNFDILSPDFTPGQILRQHWDEIVEYPSERSELQSNWDQSGQAEDARSEAPEPSSSRDQQSKEQKGKESTASTPSSSRATDGSTLQQNSETQQPPNPKKSGIHIRSAMDRESAPSPEAMQQLANPNRQLQPGRKLTFQELEDGEEEVRGVPGSSRNVKRWGRAWLCAGNKVKHSQAVAVPYCYTSCIACGGMRPKSAKLLEYGLRCVNRQRNGREVAKSSAGRSRVDD</sequence>
<gene>
    <name evidence="3" type="ORF">K491DRAFT_775545</name>
</gene>
<feature type="region of interest" description="Disordered" evidence="2">
    <location>
        <begin position="218"/>
        <end position="290"/>
    </location>
</feature>
<feature type="compositionally biased region" description="Polar residues" evidence="2">
    <location>
        <begin position="221"/>
        <end position="230"/>
    </location>
</feature>
<dbReference type="Proteomes" id="UP000799324">
    <property type="component" value="Unassembled WGS sequence"/>
</dbReference>
<keyword evidence="4" id="KW-1185">Reference proteome</keyword>
<evidence type="ECO:0000313" key="3">
    <source>
        <dbReference type="EMBL" id="KAF2659348.1"/>
    </source>
</evidence>
<dbReference type="AlphaFoldDB" id="A0A6A6TK84"/>
<organism evidence="3 4">
    <name type="scientific">Lophiostoma macrostomum CBS 122681</name>
    <dbReference type="NCBI Taxonomy" id="1314788"/>
    <lineage>
        <taxon>Eukaryota</taxon>
        <taxon>Fungi</taxon>
        <taxon>Dikarya</taxon>
        <taxon>Ascomycota</taxon>
        <taxon>Pezizomycotina</taxon>
        <taxon>Dothideomycetes</taxon>
        <taxon>Pleosporomycetidae</taxon>
        <taxon>Pleosporales</taxon>
        <taxon>Lophiostomataceae</taxon>
        <taxon>Lophiostoma</taxon>
    </lineage>
</organism>
<evidence type="ECO:0000256" key="2">
    <source>
        <dbReference type="SAM" id="MobiDB-lite"/>
    </source>
</evidence>
<feature type="region of interest" description="Disordered" evidence="2">
    <location>
        <begin position="1"/>
        <end position="25"/>
    </location>
</feature>
<feature type="compositionally biased region" description="Polar residues" evidence="2">
    <location>
        <begin position="269"/>
        <end position="281"/>
    </location>
</feature>
<evidence type="ECO:0000256" key="1">
    <source>
        <dbReference type="SAM" id="Coils"/>
    </source>
</evidence>
<name>A0A6A6TK84_9PLEO</name>
<reference evidence="3" key="1">
    <citation type="journal article" date="2020" name="Stud. Mycol.">
        <title>101 Dothideomycetes genomes: a test case for predicting lifestyles and emergence of pathogens.</title>
        <authorList>
            <person name="Haridas S."/>
            <person name="Albert R."/>
            <person name="Binder M."/>
            <person name="Bloem J."/>
            <person name="Labutti K."/>
            <person name="Salamov A."/>
            <person name="Andreopoulos B."/>
            <person name="Baker S."/>
            <person name="Barry K."/>
            <person name="Bills G."/>
            <person name="Bluhm B."/>
            <person name="Cannon C."/>
            <person name="Castanera R."/>
            <person name="Culley D."/>
            <person name="Daum C."/>
            <person name="Ezra D."/>
            <person name="Gonzalez J."/>
            <person name="Henrissat B."/>
            <person name="Kuo A."/>
            <person name="Liang C."/>
            <person name="Lipzen A."/>
            <person name="Lutzoni F."/>
            <person name="Magnuson J."/>
            <person name="Mondo S."/>
            <person name="Nolan M."/>
            <person name="Ohm R."/>
            <person name="Pangilinan J."/>
            <person name="Park H.-J."/>
            <person name="Ramirez L."/>
            <person name="Alfaro M."/>
            <person name="Sun H."/>
            <person name="Tritt A."/>
            <person name="Yoshinaga Y."/>
            <person name="Zwiers L.-H."/>
            <person name="Turgeon B."/>
            <person name="Goodwin S."/>
            <person name="Spatafora J."/>
            <person name="Crous P."/>
            <person name="Grigoriev I."/>
        </authorList>
    </citation>
    <scope>NUCLEOTIDE SEQUENCE</scope>
    <source>
        <strain evidence="3">CBS 122681</strain>
    </source>
</reference>
<feature type="compositionally biased region" description="Basic and acidic residues" evidence="2">
    <location>
        <begin position="247"/>
        <end position="256"/>
    </location>
</feature>
<feature type="coiled-coil region" evidence="1">
    <location>
        <begin position="40"/>
        <end position="87"/>
    </location>
</feature>
<accession>A0A6A6TK84</accession>
<feature type="compositionally biased region" description="Low complexity" evidence="2">
    <location>
        <begin position="257"/>
        <end position="268"/>
    </location>
</feature>
<dbReference type="EMBL" id="MU004307">
    <property type="protein sequence ID" value="KAF2659348.1"/>
    <property type="molecule type" value="Genomic_DNA"/>
</dbReference>
<protein>
    <submittedName>
        <fullName evidence="3">Uncharacterized protein</fullName>
    </submittedName>
</protein>
<proteinExistence type="predicted"/>